<dbReference type="InterPro" id="IPR000184">
    <property type="entry name" value="Bac_surfAg_D15"/>
</dbReference>
<name>A0A0P0EWY8_BACT4</name>
<dbReference type="Proteomes" id="UP000436858">
    <property type="component" value="Unassembled WGS sequence"/>
</dbReference>
<organism evidence="10 12">
    <name type="scientific">Bacteroides thetaiotaomicron</name>
    <dbReference type="NCBI Taxonomy" id="818"/>
    <lineage>
        <taxon>Bacteria</taxon>
        <taxon>Pseudomonadati</taxon>
        <taxon>Bacteroidota</taxon>
        <taxon>Bacteroidia</taxon>
        <taxon>Bacteroidales</taxon>
        <taxon>Bacteroidaceae</taxon>
        <taxon>Bacteroides</taxon>
    </lineage>
</organism>
<dbReference type="RefSeq" id="WP_008766990.1">
    <property type="nucleotide sequence ID" value="NZ_BAABXH010000002.1"/>
</dbReference>
<dbReference type="PROSITE" id="PS51779">
    <property type="entry name" value="POTRA"/>
    <property type="match status" value="2"/>
</dbReference>
<dbReference type="Pfam" id="PF07244">
    <property type="entry name" value="POTRA"/>
    <property type="match status" value="5"/>
</dbReference>
<proteinExistence type="predicted"/>
<feature type="signal peptide" evidence="8">
    <location>
        <begin position="1"/>
        <end position="19"/>
    </location>
</feature>
<comment type="caution">
    <text evidence="10">The sequence shown here is derived from an EMBL/GenBank/DDBJ whole genome shotgun (WGS) entry which is preliminary data.</text>
</comment>
<keyword evidence="2" id="KW-1134">Transmembrane beta strand</keyword>
<feature type="domain" description="POTRA" evidence="9">
    <location>
        <begin position="203"/>
        <end position="291"/>
    </location>
</feature>
<keyword evidence="6" id="KW-0472">Membrane</keyword>
<keyword evidence="5" id="KW-0677">Repeat</keyword>
<evidence type="ECO:0000256" key="4">
    <source>
        <dbReference type="ARBA" id="ARBA00022729"/>
    </source>
</evidence>
<evidence type="ECO:0000256" key="6">
    <source>
        <dbReference type="ARBA" id="ARBA00023136"/>
    </source>
</evidence>
<evidence type="ECO:0000259" key="9">
    <source>
        <dbReference type="PROSITE" id="PS51779"/>
    </source>
</evidence>
<dbReference type="InterPro" id="IPR039910">
    <property type="entry name" value="D15-like"/>
</dbReference>
<dbReference type="Gene3D" id="2.40.160.50">
    <property type="entry name" value="membrane protein fhac: a member of the omp85/tpsb transporter family"/>
    <property type="match status" value="1"/>
</dbReference>
<evidence type="ECO:0000256" key="2">
    <source>
        <dbReference type="ARBA" id="ARBA00022452"/>
    </source>
</evidence>
<sequence>MHYRISFIFVTFICLFCFAATGFTQNTNTDEDSKPVILYSGTPKKYEIADIKVEGVKNYEDYVLIGLSGLSVGQTITVPGDEITGAIKRYWKHGLFSNVQITAEKIEGNKIWLKISLTQRPRIADVRYHGVKKSERTDLESKLGMVKGMQITPNTVDRAKTLIKRYFDDKGFKNAEVIIAQKDDPSNENQVIVDIDIDKKEKIKVHAIHITGNSAIKTSKLKKVMKKTNEKGKLLNLFRTKKFVPENFEADKQLIIDKYNELGYRDAMIVKDSVAQYDEKTVDVYMDIDEGQKYYLRNVTWVGNTLYPSEQLNFLLRMKKGDVYNQKLLGERTSTDDDAIGNLYYNNGYLFYNLDPVEVNIVGDSIDLEMRIYEGRQATINKINISGNDRLYENVVRRELRIRPGQLFSKDDLMRSLREIQQMGHFDPEKLQPDIQPDPVNGTVDIGLPLTSKANDQVEFSAGWGQTGIIGKLSLKFTNFSVANLLRPGENYRGILPQGDGQTLTISGQTNAKYYQSYSISFFDPWFGGKRPNSLSVSAFFSVQTDISSRYYNSSYFNNYYNSMYSGYGGYGMYNYGNYNNYENYYDPDKSIKMWGLSLGWGKRLKWPDDYFTLSAELAYQRYNLKDWQYFPVTNGKCNDLSLSLTLARNSIDNPIFPRTGSDFSLSVQLTPPYSLFDGKDYKGYFYDPTDDRGITQDNMNKLHRWVEYHKWKFKAKTYTPLMDYIAHPKCLVLMTRTEFGLLGHYNKYKKSPFGTFDVGGDGMTGYSSYATESIALRGYENSSLTPYGKEGYAYARLGIELRYPLMLETSTNIYVLGFLEAGNAWHDISKFNPFDLKRSAGIGVRIFLPMIGMMGIDWGYGFDKINGSKEYGGSQFHFILGQEF</sequence>
<keyword evidence="7" id="KW-0998">Cell outer membrane</keyword>
<dbReference type="EMBL" id="WCRY01000021">
    <property type="protein sequence ID" value="KAB4477717.1"/>
    <property type="molecule type" value="Genomic_DNA"/>
</dbReference>
<reference evidence="11" key="2">
    <citation type="submission" date="2022-10" db="EMBL/GenBank/DDBJ databases">
        <title>Human gut microbiome strain richness.</title>
        <authorList>
            <person name="Chen-Liaw A."/>
        </authorList>
    </citation>
    <scope>NUCLEOTIDE SEQUENCE</scope>
    <source>
        <strain evidence="11">1001283st1_A3_1001283B150304_161114</strain>
    </source>
</reference>
<evidence type="ECO:0000256" key="8">
    <source>
        <dbReference type="SAM" id="SignalP"/>
    </source>
</evidence>
<evidence type="ECO:0000313" key="11">
    <source>
        <dbReference type="EMBL" id="MDC2238458.1"/>
    </source>
</evidence>
<evidence type="ECO:0000313" key="10">
    <source>
        <dbReference type="EMBL" id="KAB4477717.1"/>
    </source>
</evidence>
<evidence type="ECO:0000256" key="5">
    <source>
        <dbReference type="ARBA" id="ARBA00022737"/>
    </source>
</evidence>
<reference evidence="10 12" key="1">
    <citation type="journal article" date="2019" name="Nat. Med.">
        <title>A library of human gut bacterial isolates paired with longitudinal multiomics data enables mechanistic microbiome research.</title>
        <authorList>
            <person name="Poyet M."/>
            <person name="Groussin M."/>
            <person name="Gibbons S.M."/>
            <person name="Avila-Pacheco J."/>
            <person name="Jiang X."/>
            <person name="Kearney S.M."/>
            <person name="Perrotta A.R."/>
            <person name="Berdy B."/>
            <person name="Zhao S."/>
            <person name="Lieberman T.D."/>
            <person name="Swanson P.K."/>
            <person name="Smith M."/>
            <person name="Roesemann S."/>
            <person name="Alexander J.E."/>
            <person name="Rich S.A."/>
            <person name="Livny J."/>
            <person name="Vlamakis H."/>
            <person name="Clish C."/>
            <person name="Bullock K."/>
            <person name="Deik A."/>
            <person name="Scott J."/>
            <person name="Pierce K.A."/>
            <person name="Xavier R.J."/>
            <person name="Alm E.J."/>
        </authorList>
    </citation>
    <scope>NUCLEOTIDE SEQUENCE [LARGE SCALE GENOMIC DNA]</scope>
    <source>
        <strain evidence="10 12">BIOML-A162</strain>
    </source>
</reference>
<evidence type="ECO:0000313" key="12">
    <source>
        <dbReference type="Proteomes" id="UP000436858"/>
    </source>
</evidence>
<keyword evidence="4 8" id="KW-0732">Signal</keyword>
<comment type="subcellular location">
    <subcellularLocation>
        <location evidence="1">Membrane</location>
    </subcellularLocation>
</comment>
<feature type="chain" id="PRO_5002966695" evidence="8">
    <location>
        <begin position="20"/>
        <end position="885"/>
    </location>
</feature>
<dbReference type="Pfam" id="PF01103">
    <property type="entry name" value="Omp85"/>
    <property type="match status" value="1"/>
</dbReference>
<evidence type="ECO:0000256" key="3">
    <source>
        <dbReference type="ARBA" id="ARBA00022692"/>
    </source>
</evidence>
<evidence type="ECO:0000256" key="7">
    <source>
        <dbReference type="ARBA" id="ARBA00023237"/>
    </source>
</evidence>
<dbReference type="AlphaFoldDB" id="A0A0P0EWY8"/>
<dbReference type="GO" id="GO:0019867">
    <property type="term" value="C:outer membrane"/>
    <property type="evidence" value="ECO:0007669"/>
    <property type="project" value="InterPro"/>
</dbReference>
<accession>A0A0P0EWY8</accession>
<accession>C6IPZ0</accession>
<dbReference type="InterPro" id="IPR023707">
    <property type="entry name" value="OM_assembly_BamA"/>
</dbReference>
<feature type="domain" description="POTRA" evidence="9">
    <location>
        <begin position="378"/>
        <end position="447"/>
    </location>
</feature>
<dbReference type="Gene3D" id="3.10.20.310">
    <property type="entry name" value="membrane protein fhac"/>
    <property type="match status" value="5"/>
</dbReference>
<dbReference type="PANTHER" id="PTHR12815">
    <property type="entry name" value="SORTING AND ASSEMBLY MACHINERY SAMM50 PROTEIN FAMILY MEMBER"/>
    <property type="match status" value="1"/>
</dbReference>
<dbReference type="EMBL" id="JAQNVG010000050">
    <property type="protein sequence ID" value="MDC2238458.1"/>
    <property type="molecule type" value="Genomic_DNA"/>
</dbReference>
<dbReference type="InterPro" id="IPR010827">
    <property type="entry name" value="BamA/TamA_POTRA"/>
</dbReference>
<dbReference type="KEGG" id="btho:Btheta7330_04571"/>
<dbReference type="GO" id="GO:0071709">
    <property type="term" value="P:membrane assembly"/>
    <property type="evidence" value="ECO:0007669"/>
    <property type="project" value="InterPro"/>
</dbReference>
<gene>
    <name evidence="10" type="ORF">GAN91_19655</name>
    <name evidence="11" type="ORF">PO127_22190</name>
</gene>
<dbReference type="PANTHER" id="PTHR12815:SF47">
    <property type="entry name" value="TRANSLOCATION AND ASSEMBLY MODULE SUBUNIT TAMA"/>
    <property type="match status" value="1"/>
</dbReference>
<protein>
    <submittedName>
        <fullName evidence="10">BamA/TamA family outer membrane protein</fullName>
    </submittedName>
</protein>
<dbReference type="Proteomes" id="UP001217776">
    <property type="component" value="Unassembled WGS sequence"/>
</dbReference>
<evidence type="ECO:0000256" key="1">
    <source>
        <dbReference type="ARBA" id="ARBA00004370"/>
    </source>
</evidence>
<dbReference type="PIRSF" id="PIRSF006076">
    <property type="entry name" value="OM_assembly_OMP85"/>
    <property type="match status" value="1"/>
</dbReference>
<dbReference type="InterPro" id="IPR034746">
    <property type="entry name" value="POTRA"/>
</dbReference>
<keyword evidence="3" id="KW-0812">Transmembrane</keyword>